<evidence type="ECO:0000313" key="2">
    <source>
        <dbReference type="EMBL" id="APC47880.1"/>
    </source>
</evidence>
<protein>
    <recommendedName>
        <fullName evidence="1">N-acetyltransferase domain-containing protein</fullName>
    </recommendedName>
</protein>
<dbReference type="PANTHER" id="PTHR43792:SF13">
    <property type="entry name" value="ACETYLTRANSFERASE"/>
    <property type="match status" value="1"/>
</dbReference>
<sequence>MPDIITKNLFMISWNKALVMAAMKDKEKLGKLLDARIPEDFPNEPVRQHVLPDLLKSLEKDASYGQWSGVILNKSEKVAIGTMGFKSPPDEMKHGEIGYDIVPAYQGKGYATEMANAVVQWAFQEKELRGISAKCSPINIASVRVLEKIGMEHVSTTEEIMCWEILNKEYKC</sequence>
<dbReference type="CDD" id="cd04301">
    <property type="entry name" value="NAT_SF"/>
    <property type="match status" value="1"/>
</dbReference>
<feature type="domain" description="N-acetyltransferase" evidence="1">
    <location>
        <begin position="16"/>
        <end position="169"/>
    </location>
</feature>
<evidence type="ECO:0000259" key="1">
    <source>
        <dbReference type="PROSITE" id="PS51186"/>
    </source>
</evidence>
<dbReference type="AlphaFoldDB" id="A0AAC9IZC6"/>
<dbReference type="InterPro" id="IPR016181">
    <property type="entry name" value="Acyl_CoA_acyltransferase"/>
</dbReference>
<dbReference type="PROSITE" id="PS51186">
    <property type="entry name" value="GNAT"/>
    <property type="match status" value="1"/>
</dbReference>
<dbReference type="GeneID" id="71514073"/>
<dbReference type="SUPFAM" id="SSF55729">
    <property type="entry name" value="Acyl-CoA N-acyltransferases (Nat)"/>
    <property type="match status" value="1"/>
</dbReference>
<name>A0AAC9IZC6_VIRHA</name>
<proteinExistence type="predicted"/>
<dbReference type="Proteomes" id="UP000182945">
    <property type="component" value="Chromosome"/>
</dbReference>
<dbReference type="PANTHER" id="PTHR43792">
    <property type="entry name" value="GNAT FAMILY, PUTATIVE (AFU_ORTHOLOGUE AFUA_3G00765)-RELATED-RELATED"/>
    <property type="match status" value="1"/>
</dbReference>
<dbReference type="Gene3D" id="3.40.630.30">
    <property type="match status" value="1"/>
</dbReference>
<dbReference type="RefSeq" id="WP_071648717.1">
    <property type="nucleotide sequence ID" value="NZ_CP017962.1"/>
</dbReference>
<organism evidence="2 3">
    <name type="scientific">Virgibacillus halodenitrificans</name>
    <name type="common">Bacillus halodenitrificans</name>
    <dbReference type="NCBI Taxonomy" id="1482"/>
    <lineage>
        <taxon>Bacteria</taxon>
        <taxon>Bacillati</taxon>
        <taxon>Bacillota</taxon>
        <taxon>Bacilli</taxon>
        <taxon>Bacillales</taxon>
        <taxon>Bacillaceae</taxon>
        <taxon>Virgibacillus</taxon>
    </lineage>
</organism>
<evidence type="ECO:0000313" key="3">
    <source>
        <dbReference type="Proteomes" id="UP000182945"/>
    </source>
</evidence>
<dbReference type="KEGG" id="vhl:BME96_06715"/>
<accession>A0AAC9IZC6</accession>
<reference evidence="2 3" key="1">
    <citation type="submission" date="2016-11" db="EMBL/GenBank/DDBJ databases">
        <title>Complete genome sequencing of Virgibacillus halodenitrificans PDB-F2.</title>
        <authorList>
            <person name="Sun Z."/>
            <person name="Zhou Y."/>
            <person name="Li H."/>
        </authorList>
    </citation>
    <scope>NUCLEOTIDE SEQUENCE [LARGE SCALE GENOMIC DNA]</scope>
    <source>
        <strain evidence="2 3">PDB-F2</strain>
    </source>
</reference>
<gene>
    <name evidence="2" type="ORF">BME96_06715</name>
</gene>
<dbReference type="InterPro" id="IPR051531">
    <property type="entry name" value="N-acetyltransferase"/>
</dbReference>
<dbReference type="InterPro" id="IPR000182">
    <property type="entry name" value="GNAT_dom"/>
</dbReference>
<dbReference type="GO" id="GO:0016747">
    <property type="term" value="F:acyltransferase activity, transferring groups other than amino-acyl groups"/>
    <property type="evidence" value="ECO:0007669"/>
    <property type="project" value="InterPro"/>
</dbReference>
<dbReference type="Pfam" id="PF13302">
    <property type="entry name" value="Acetyltransf_3"/>
    <property type="match status" value="1"/>
</dbReference>
<dbReference type="EMBL" id="CP017962">
    <property type="protein sequence ID" value="APC47880.1"/>
    <property type="molecule type" value="Genomic_DNA"/>
</dbReference>